<sequence length="74" mass="7950">MQIPFPFRGIDKGRAAHQQAPGTSADMKNMRLYDTLDNRARGGQRPALDKWGNGNQIGGVDVPIVAICVVSTVA</sequence>
<name>A0A0F9FJ29_9ZZZZ</name>
<evidence type="ECO:0000256" key="1">
    <source>
        <dbReference type="SAM" id="MobiDB-lite"/>
    </source>
</evidence>
<organism evidence="2">
    <name type="scientific">marine sediment metagenome</name>
    <dbReference type="NCBI Taxonomy" id="412755"/>
    <lineage>
        <taxon>unclassified sequences</taxon>
        <taxon>metagenomes</taxon>
        <taxon>ecological metagenomes</taxon>
    </lineage>
</organism>
<dbReference type="AlphaFoldDB" id="A0A0F9FJ29"/>
<accession>A0A0F9FJ29</accession>
<feature type="region of interest" description="Disordered" evidence="1">
    <location>
        <begin position="1"/>
        <end position="27"/>
    </location>
</feature>
<protein>
    <submittedName>
        <fullName evidence="2">Uncharacterized protein</fullName>
    </submittedName>
</protein>
<reference evidence="2" key="1">
    <citation type="journal article" date="2015" name="Nature">
        <title>Complex archaea that bridge the gap between prokaryotes and eukaryotes.</title>
        <authorList>
            <person name="Spang A."/>
            <person name="Saw J.H."/>
            <person name="Jorgensen S.L."/>
            <person name="Zaremba-Niedzwiedzka K."/>
            <person name="Martijn J."/>
            <person name="Lind A.E."/>
            <person name="van Eijk R."/>
            <person name="Schleper C."/>
            <person name="Guy L."/>
            <person name="Ettema T.J."/>
        </authorList>
    </citation>
    <scope>NUCLEOTIDE SEQUENCE</scope>
</reference>
<evidence type="ECO:0000313" key="2">
    <source>
        <dbReference type="EMBL" id="KKL78486.1"/>
    </source>
</evidence>
<dbReference type="EMBL" id="LAZR01023440">
    <property type="protein sequence ID" value="KKL78486.1"/>
    <property type="molecule type" value="Genomic_DNA"/>
</dbReference>
<proteinExistence type="predicted"/>
<comment type="caution">
    <text evidence="2">The sequence shown here is derived from an EMBL/GenBank/DDBJ whole genome shotgun (WGS) entry which is preliminary data.</text>
</comment>
<gene>
    <name evidence="2" type="ORF">LCGC14_2024340</name>
</gene>